<dbReference type="PROSITE" id="PS00194">
    <property type="entry name" value="THIOREDOXIN_1"/>
    <property type="match status" value="1"/>
</dbReference>
<dbReference type="InterPro" id="IPR036249">
    <property type="entry name" value="Thioredoxin-like_sf"/>
</dbReference>
<dbReference type="Gene3D" id="3.40.30.10">
    <property type="entry name" value="Glutaredoxin"/>
    <property type="match status" value="1"/>
</dbReference>
<keyword evidence="3" id="KW-0732">Signal</keyword>
<dbReference type="GO" id="GO:0006457">
    <property type="term" value="P:protein folding"/>
    <property type="evidence" value="ECO:0007669"/>
    <property type="project" value="TreeGrafter"/>
</dbReference>
<dbReference type="InterPro" id="IPR013766">
    <property type="entry name" value="Thioredoxin_domain"/>
</dbReference>
<evidence type="ECO:0000256" key="1">
    <source>
        <dbReference type="ARBA" id="ARBA00006347"/>
    </source>
</evidence>
<dbReference type="Proteomes" id="UP000007015">
    <property type="component" value="Chromosome 4"/>
</dbReference>
<dbReference type="HOGENOM" id="CLU_1680809_0_0_1"/>
<reference evidence="5 6" key="1">
    <citation type="journal article" date="2005" name="PLoS Biol.">
        <title>The genomes of Oryza sativa: a history of duplications.</title>
        <authorList>
            <person name="Yu J."/>
            <person name="Wang J."/>
            <person name="Lin W."/>
            <person name="Li S."/>
            <person name="Li H."/>
            <person name="Zhou J."/>
            <person name="Ni P."/>
            <person name="Dong W."/>
            <person name="Hu S."/>
            <person name="Zeng C."/>
            <person name="Zhang J."/>
            <person name="Zhang Y."/>
            <person name="Li R."/>
            <person name="Xu Z."/>
            <person name="Li S."/>
            <person name="Li X."/>
            <person name="Zheng H."/>
            <person name="Cong L."/>
            <person name="Lin L."/>
            <person name="Yin J."/>
            <person name="Geng J."/>
            <person name="Li G."/>
            <person name="Shi J."/>
            <person name="Liu J."/>
            <person name="Lv H."/>
            <person name="Li J."/>
            <person name="Wang J."/>
            <person name="Deng Y."/>
            <person name="Ran L."/>
            <person name="Shi X."/>
            <person name="Wang X."/>
            <person name="Wu Q."/>
            <person name="Li C."/>
            <person name="Ren X."/>
            <person name="Wang J."/>
            <person name="Wang X."/>
            <person name="Li D."/>
            <person name="Liu D."/>
            <person name="Zhang X."/>
            <person name="Ji Z."/>
            <person name="Zhao W."/>
            <person name="Sun Y."/>
            <person name="Zhang Z."/>
            <person name="Bao J."/>
            <person name="Han Y."/>
            <person name="Dong L."/>
            <person name="Ji J."/>
            <person name="Chen P."/>
            <person name="Wu S."/>
            <person name="Liu J."/>
            <person name="Xiao Y."/>
            <person name="Bu D."/>
            <person name="Tan J."/>
            <person name="Yang L."/>
            <person name="Ye C."/>
            <person name="Zhang J."/>
            <person name="Xu J."/>
            <person name="Zhou Y."/>
            <person name="Yu Y."/>
            <person name="Zhang B."/>
            <person name="Zhuang S."/>
            <person name="Wei H."/>
            <person name="Liu B."/>
            <person name="Lei M."/>
            <person name="Yu H."/>
            <person name="Li Y."/>
            <person name="Xu H."/>
            <person name="Wei S."/>
            <person name="He X."/>
            <person name="Fang L."/>
            <person name="Zhang Z."/>
            <person name="Zhang Y."/>
            <person name="Huang X."/>
            <person name="Su Z."/>
            <person name="Tong W."/>
            <person name="Li J."/>
            <person name="Tong Z."/>
            <person name="Li S."/>
            <person name="Ye J."/>
            <person name="Wang L."/>
            <person name="Fang L."/>
            <person name="Lei T."/>
            <person name="Chen C."/>
            <person name="Chen H."/>
            <person name="Xu Z."/>
            <person name="Li H."/>
            <person name="Huang H."/>
            <person name="Zhang F."/>
            <person name="Xu H."/>
            <person name="Li N."/>
            <person name="Zhao C."/>
            <person name="Li S."/>
            <person name="Dong L."/>
            <person name="Huang Y."/>
            <person name="Li L."/>
            <person name="Xi Y."/>
            <person name="Qi Q."/>
            <person name="Li W."/>
            <person name="Zhang B."/>
            <person name="Hu W."/>
            <person name="Zhang Y."/>
            <person name="Tian X."/>
            <person name="Jiao Y."/>
            <person name="Liang X."/>
            <person name="Jin J."/>
            <person name="Gao L."/>
            <person name="Zheng W."/>
            <person name="Hao B."/>
            <person name="Liu S."/>
            <person name="Wang W."/>
            <person name="Yuan L."/>
            <person name="Cao M."/>
            <person name="McDermott J."/>
            <person name="Samudrala R."/>
            <person name="Wang J."/>
            <person name="Wong G.K."/>
            <person name="Yang H."/>
        </authorList>
    </citation>
    <scope>NUCLEOTIDE SEQUENCE [LARGE SCALE GENOMIC DNA]</scope>
    <source>
        <strain evidence="6">cv. 93-11</strain>
    </source>
</reference>
<name>A2XPL0_ORYSI</name>
<dbReference type="Pfam" id="PF00085">
    <property type="entry name" value="Thioredoxin"/>
    <property type="match status" value="1"/>
</dbReference>
<dbReference type="STRING" id="39946.A2XPL0"/>
<keyword evidence="2" id="KW-0472">Membrane</keyword>
<evidence type="ECO:0000259" key="4">
    <source>
        <dbReference type="Pfam" id="PF00085"/>
    </source>
</evidence>
<organism evidence="5 6">
    <name type="scientific">Oryza sativa subsp. indica</name>
    <name type="common">Rice</name>
    <dbReference type="NCBI Taxonomy" id="39946"/>
    <lineage>
        <taxon>Eukaryota</taxon>
        <taxon>Viridiplantae</taxon>
        <taxon>Streptophyta</taxon>
        <taxon>Embryophyta</taxon>
        <taxon>Tracheophyta</taxon>
        <taxon>Spermatophyta</taxon>
        <taxon>Magnoliopsida</taxon>
        <taxon>Liliopsida</taxon>
        <taxon>Poales</taxon>
        <taxon>Poaceae</taxon>
        <taxon>BOP clade</taxon>
        <taxon>Oryzoideae</taxon>
        <taxon>Oryzeae</taxon>
        <taxon>Oryzinae</taxon>
        <taxon>Oryza</taxon>
        <taxon>Oryza sativa</taxon>
    </lineage>
</organism>
<gene>
    <name evidence="5" type="ORF">OsI_14574</name>
</gene>
<dbReference type="GO" id="GO:0005783">
    <property type="term" value="C:endoplasmic reticulum"/>
    <property type="evidence" value="ECO:0007669"/>
    <property type="project" value="TreeGrafter"/>
</dbReference>
<sequence length="157" mass="17164">MAATTTRPLPLLLLLLLPPLLLLLLSFHAAAAAAAEEFPRDGRVIELDESSFEAALGAIDYLFVDFYAPWCGHCKRLAPEVEGSEKLEEGDQASQISQFLEGYRAGRTTKKKVSGPSFMGFLNSLVSLNSLYILICVFALLGVMIYFTGQDDTPQAF</sequence>
<dbReference type="PANTHER" id="PTHR18929:SF218">
    <property type="entry name" value="PROTEIN DISULFIDE-ISOMERASE 5-2"/>
    <property type="match status" value="1"/>
</dbReference>
<dbReference type="PANTHER" id="PTHR18929">
    <property type="entry name" value="PROTEIN DISULFIDE ISOMERASE"/>
    <property type="match status" value="1"/>
</dbReference>
<feature type="domain" description="Thioredoxin" evidence="4">
    <location>
        <begin position="44"/>
        <end position="83"/>
    </location>
</feature>
<accession>A2XPL0</accession>
<evidence type="ECO:0000313" key="6">
    <source>
        <dbReference type="Proteomes" id="UP000007015"/>
    </source>
</evidence>
<dbReference type="GO" id="GO:0034976">
    <property type="term" value="P:response to endoplasmic reticulum stress"/>
    <property type="evidence" value="ECO:0007669"/>
    <property type="project" value="TreeGrafter"/>
</dbReference>
<dbReference type="Gramene" id="BGIOSGA015762-TA">
    <property type="protein sequence ID" value="BGIOSGA015762-PA"/>
    <property type="gene ID" value="BGIOSGA015762"/>
</dbReference>
<dbReference type="AlphaFoldDB" id="A2XPL0"/>
<dbReference type="InterPro" id="IPR017937">
    <property type="entry name" value="Thioredoxin_CS"/>
</dbReference>
<feature type="transmembrane region" description="Helical" evidence="2">
    <location>
        <begin position="131"/>
        <end position="149"/>
    </location>
</feature>
<keyword evidence="2" id="KW-1133">Transmembrane helix</keyword>
<evidence type="ECO:0000256" key="3">
    <source>
        <dbReference type="SAM" id="SignalP"/>
    </source>
</evidence>
<feature type="chain" id="PRO_5002648091" description="Thioredoxin domain-containing protein" evidence="3">
    <location>
        <begin position="36"/>
        <end position="157"/>
    </location>
</feature>
<dbReference type="GO" id="GO:0003756">
    <property type="term" value="F:protein disulfide isomerase activity"/>
    <property type="evidence" value="ECO:0007669"/>
    <property type="project" value="TreeGrafter"/>
</dbReference>
<dbReference type="SUPFAM" id="SSF52833">
    <property type="entry name" value="Thioredoxin-like"/>
    <property type="match status" value="1"/>
</dbReference>
<evidence type="ECO:0000313" key="5">
    <source>
        <dbReference type="EMBL" id="EAY92770.1"/>
    </source>
</evidence>
<keyword evidence="2" id="KW-0812">Transmembrane</keyword>
<evidence type="ECO:0000256" key="2">
    <source>
        <dbReference type="SAM" id="Phobius"/>
    </source>
</evidence>
<proteinExistence type="inferred from homology"/>
<comment type="similarity">
    <text evidence="1">Belongs to the protein disulfide isomerase family.</text>
</comment>
<feature type="signal peptide" evidence="3">
    <location>
        <begin position="1"/>
        <end position="35"/>
    </location>
</feature>
<keyword evidence="6" id="KW-1185">Reference proteome</keyword>
<dbReference type="CDD" id="cd02961">
    <property type="entry name" value="PDI_a_family"/>
    <property type="match status" value="1"/>
</dbReference>
<dbReference type="EMBL" id="CM000129">
    <property type="protein sequence ID" value="EAY92770.1"/>
    <property type="molecule type" value="Genomic_DNA"/>
</dbReference>
<protein>
    <recommendedName>
        <fullName evidence="4">Thioredoxin domain-containing protein</fullName>
    </recommendedName>
</protein>